<evidence type="ECO:0000313" key="1">
    <source>
        <dbReference type="EMBL" id="RDX90410.1"/>
    </source>
</evidence>
<dbReference type="AlphaFoldDB" id="A0A371GIS3"/>
<organism evidence="1 2">
    <name type="scientific">Mucuna pruriens</name>
    <name type="common">Velvet bean</name>
    <name type="synonym">Dolichos pruriens</name>
    <dbReference type="NCBI Taxonomy" id="157652"/>
    <lineage>
        <taxon>Eukaryota</taxon>
        <taxon>Viridiplantae</taxon>
        <taxon>Streptophyta</taxon>
        <taxon>Embryophyta</taxon>
        <taxon>Tracheophyta</taxon>
        <taxon>Spermatophyta</taxon>
        <taxon>Magnoliopsida</taxon>
        <taxon>eudicotyledons</taxon>
        <taxon>Gunneridae</taxon>
        <taxon>Pentapetalae</taxon>
        <taxon>rosids</taxon>
        <taxon>fabids</taxon>
        <taxon>Fabales</taxon>
        <taxon>Fabaceae</taxon>
        <taxon>Papilionoideae</taxon>
        <taxon>50 kb inversion clade</taxon>
        <taxon>NPAAA clade</taxon>
        <taxon>indigoferoid/millettioid clade</taxon>
        <taxon>Phaseoleae</taxon>
        <taxon>Mucuna</taxon>
    </lineage>
</organism>
<proteinExistence type="predicted"/>
<dbReference type="Proteomes" id="UP000257109">
    <property type="component" value="Unassembled WGS sequence"/>
</dbReference>
<reference evidence="1" key="1">
    <citation type="submission" date="2018-05" db="EMBL/GenBank/DDBJ databases">
        <title>Draft genome of Mucuna pruriens seed.</title>
        <authorList>
            <person name="Nnadi N.E."/>
            <person name="Vos R."/>
            <person name="Hasami M.H."/>
            <person name="Devisetty U.K."/>
            <person name="Aguiy J.C."/>
        </authorList>
    </citation>
    <scope>NUCLEOTIDE SEQUENCE [LARGE SCALE GENOMIC DNA]</scope>
    <source>
        <strain evidence="1">JCA_2017</strain>
    </source>
</reference>
<accession>A0A371GIS3</accession>
<name>A0A371GIS3_MUCPR</name>
<dbReference type="EMBL" id="QJKJ01005406">
    <property type="protein sequence ID" value="RDX90410.1"/>
    <property type="molecule type" value="Genomic_DNA"/>
</dbReference>
<evidence type="ECO:0000313" key="2">
    <source>
        <dbReference type="Proteomes" id="UP000257109"/>
    </source>
</evidence>
<feature type="non-terminal residue" evidence="1">
    <location>
        <position position="1"/>
    </location>
</feature>
<protein>
    <submittedName>
        <fullName evidence="1">Uncharacterized protein</fullName>
    </submittedName>
</protein>
<sequence length="110" mass="12730">MAGKPNMNSVAERRNQTLKDMLTRPLMNFGLAKIQASNICTFVVIQLKHNLINRMKEKWILEWLVVILLAMMNTLETPMKFGLAKIQASNTYTFGVVQLKYNLIDRMKEN</sequence>
<keyword evidence="2" id="KW-1185">Reference proteome</keyword>
<comment type="caution">
    <text evidence="1">The sequence shown here is derived from an EMBL/GenBank/DDBJ whole genome shotgun (WGS) entry which is preliminary data.</text>
</comment>
<gene>
    <name evidence="1" type="ORF">CR513_27722</name>
</gene>